<comment type="caution">
    <text evidence="1">The sequence shown here is derived from an EMBL/GenBank/DDBJ whole genome shotgun (WGS) entry which is preliminary data.</text>
</comment>
<dbReference type="SUPFAM" id="SSF52540">
    <property type="entry name" value="P-loop containing nucleoside triphosphate hydrolases"/>
    <property type="match status" value="1"/>
</dbReference>
<dbReference type="EMBL" id="BJLQ01000009">
    <property type="protein sequence ID" value="GEA83911.1"/>
    <property type="molecule type" value="Genomic_DNA"/>
</dbReference>
<dbReference type="InterPro" id="IPR027417">
    <property type="entry name" value="P-loop_NTPase"/>
</dbReference>
<dbReference type="OrthoDB" id="3237545at2"/>
<gene>
    <name evidence="1" type="ORF">CGE01nite_11620</name>
</gene>
<keyword evidence="2" id="KW-1185">Reference proteome</keyword>
<name>A0A4Y3KHM2_9CELL</name>
<protein>
    <submittedName>
        <fullName evidence="1">Adenylate kinase</fullName>
    </submittedName>
</protein>
<keyword evidence="1" id="KW-0418">Kinase</keyword>
<keyword evidence="1" id="KW-0808">Transferase</keyword>
<dbReference type="GO" id="GO:0016301">
    <property type="term" value="F:kinase activity"/>
    <property type="evidence" value="ECO:0007669"/>
    <property type="project" value="UniProtKB-KW"/>
</dbReference>
<proteinExistence type="predicted"/>
<sequence>MSAPSDEGALTTIVERALAASPRLGPVRAVCLDGPAGSGKTTAAAGVLEAASARGTRAVVVHLDDLYEGWSGLEGSLWPRLSAQVLEPLRRGLPGRFQRYDWATGAFADWIDVPVPELLVLEGCGSARRECDAWAVVRVWVEAPDELRLARGLARDGVAAREQWLRWMDDERAHFARESSRERADIRLDEFGRMTP</sequence>
<evidence type="ECO:0000313" key="2">
    <source>
        <dbReference type="Proteomes" id="UP000320461"/>
    </source>
</evidence>
<dbReference type="RefSeq" id="WP_141369574.1">
    <property type="nucleotide sequence ID" value="NZ_BJLQ01000009.1"/>
</dbReference>
<dbReference type="Gene3D" id="3.40.50.300">
    <property type="entry name" value="P-loop containing nucleotide triphosphate hydrolases"/>
    <property type="match status" value="1"/>
</dbReference>
<dbReference type="AlphaFoldDB" id="A0A4Y3KHM2"/>
<reference evidence="1 2" key="1">
    <citation type="submission" date="2019-06" db="EMBL/GenBank/DDBJ databases">
        <title>Whole genome shotgun sequence of Cellulomonas gelida NBRC 3748.</title>
        <authorList>
            <person name="Hosoyama A."/>
            <person name="Uohara A."/>
            <person name="Ohji S."/>
            <person name="Ichikawa N."/>
        </authorList>
    </citation>
    <scope>NUCLEOTIDE SEQUENCE [LARGE SCALE GENOMIC DNA]</scope>
    <source>
        <strain evidence="1 2">NBRC 3748</strain>
    </source>
</reference>
<organism evidence="1 2">
    <name type="scientific">Cellulomonas gelida</name>
    <dbReference type="NCBI Taxonomy" id="1712"/>
    <lineage>
        <taxon>Bacteria</taxon>
        <taxon>Bacillati</taxon>
        <taxon>Actinomycetota</taxon>
        <taxon>Actinomycetes</taxon>
        <taxon>Micrococcales</taxon>
        <taxon>Cellulomonadaceae</taxon>
        <taxon>Cellulomonas</taxon>
    </lineage>
</organism>
<accession>A0A4Y3KHM2</accession>
<evidence type="ECO:0000313" key="1">
    <source>
        <dbReference type="EMBL" id="GEA83911.1"/>
    </source>
</evidence>
<dbReference type="Proteomes" id="UP000320461">
    <property type="component" value="Unassembled WGS sequence"/>
</dbReference>